<evidence type="ECO:0000256" key="1">
    <source>
        <dbReference type="SAM" id="MobiDB-lite"/>
    </source>
</evidence>
<reference evidence="4" key="2">
    <citation type="submission" date="2020-04" db="EMBL/GenBank/DDBJ databases">
        <authorList>
            <consortium name="NCBI Genome Project"/>
        </authorList>
    </citation>
    <scope>NUCLEOTIDE SEQUENCE</scope>
    <source>
        <strain evidence="4">CBS 304.34</strain>
    </source>
</reference>
<name>A0A6A6YZP1_9PEZI</name>
<dbReference type="GeneID" id="54460115"/>
<dbReference type="RefSeq" id="XP_033580923.1">
    <property type="nucleotide sequence ID" value="XM_033719222.1"/>
</dbReference>
<keyword evidence="3" id="KW-1185">Reference proteome</keyword>
<evidence type="ECO:0000313" key="3">
    <source>
        <dbReference type="Proteomes" id="UP000504636"/>
    </source>
</evidence>
<evidence type="ECO:0000313" key="4">
    <source>
        <dbReference type="RefSeq" id="XP_033580923.1"/>
    </source>
</evidence>
<gene>
    <name evidence="2 4" type="ORF">BDZ99DRAFT_459705</name>
</gene>
<feature type="non-terminal residue" evidence="2">
    <location>
        <position position="100"/>
    </location>
</feature>
<sequence>MPSSAWRLPVSPGGSHRCLSGSMPAARAAISLRRSLYSAQPCSDCQLTLAYSCAACLCEISLTACELLIKAPRPAITDPQARNSTMSAPPAVHPEYPGTV</sequence>
<accession>A0A6A6YZP1</accession>
<dbReference type="Proteomes" id="UP000504636">
    <property type="component" value="Unplaced"/>
</dbReference>
<organism evidence="2">
    <name type="scientific">Mytilinidion resinicola</name>
    <dbReference type="NCBI Taxonomy" id="574789"/>
    <lineage>
        <taxon>Eukaryota</taxon>
        <taxon>Fungi</taxon>
        <taxon>Dikarya</taxon>
        <taxon>Ascomycota</taxon>
        <taxon>Pezizomycotina</taxon>
        <taxon>Dothideomycetes</taxon>
        <taxon>Pleosporomycetidae</taxon>
        <taxon>Mytilinidiales</taxon>
        <taxon>Mytilinidiaceae</taxon>
        <taxon>Mytilinidion</taxon>
    </lineage>
</organism>
<dbReference type="EMBL" id="MU003695">
    <property type="protein sequence ID" value="KAF2813959.1"/>
    <property type="molecule type" value="Genomic_DNA"/>
</dbReference>
<protein>
    <submittedName>
        <fullName evidence="2 4">Uncharacterized protein</fullName>
    </submittedName>
</protein>
<evidence type="ECO:0000313" key="2">
    <source>
        <dbReference type="EMBL" id="KAF2813959.1"/>
    </source>
</evidence>
<reference evidence="4" key="3">
    <citation type="submission" date="2025-04" db="UniProtKB">
        <authorList>
            <consortium name="RefSeq"/>
        </authorList>
    </citation>
    <scope>IDENTIFICATION</scope>
    <source>
        <strain evidence="4">CBS 304.34</strain>
    </source>
</reference>
<reference evidence="2 4" key="1">
    <citation type="journal article" date="2020" name="Stud. Mycol.">
        <title>101 Dothideomycetes genomes: a test case for predicting lifestyles and emergence of pathogens.</title>
        <authorList>
            <person name="Haridas S."/>
            <person name="Albert R."/>
            <person name="Binder M."/>
            <person name="Bloem J."/>
            <person name="Labutti K."/>
            <person name="Salamov A."/>
            <person name="Andreopoulos B."/>
            <person name="Baker S."/>
            <person name="Barry K."/>
            <person name="Bills G."/>
            <person name="Bluhm B."/>
            <person name="Cannon C."/>
            <person name="Castanera R."/>
            <person name="Culley D."/>
            <person name="Daum C."/>
            <person name="Ezra D."/>
            <person name="Gonzalez J."/>
            <person name="Henrissat B."/>
            <person name="Kuo A."/>
            <person name="Liang C."/>
            <person name="Lipzen A."/>
            <person name="Lutzoni F."/>
            <person name="Magnuson J."/>
            <person name="Mondo S."/>
            <person name="Nolan M."/>
            <person name="Ohm R."/>
            <person name="Pangilinan J."/>
            <person name="Park H.-J."/>
            <person name="Ramirez L."/>
            <person name="Alfaro M."/>
            <person name="Sun H."/>
            <person name="Tritt A."/>
            <person name="Yoshinaga Y."/>
            <person name="Zwiers L.-H."/>
            <person name="Turgeon B."/>
            <person name="Goodwin S."/>
            <person name="Spatafora J."/>
            <person name="Crous P."/>
            <person name="Grigoriev I."/>
        </authorList>
    </citation>
    <scope>NUCLEOTIDE SEQUENCE</scope>
    <source>
        <strain evidence="2 4">CBS 304.34</strain>
    </source>
</reference>
<dbReference type="AlphaFoldDB" id="A0A6A6YZP1"/>
<feature type="region of interest" description="Disordered" evidence="1">
    <location>
        <begin position="78"/>
        <end position="100"/>
    </location>
</feature>
<proteinExistence type="predicted"/>